<dbReference type="AlphaFoldDB" id="A0A3P3ZJ33"/>
<feature type="domain" description="C2" evidence="1">
    <location>
        <begin position="1"/>
        <end position="103"/>
    </location>
</feature>
<reference evidence="2 3" key="1">
    <citation type="submission" date="2018-09" db="EMBL/GenBank/DDBJ databases">
        <authorList>
            <person name="Peiro R."/>
            <person name="Begona"/>
            <person name="Cbmso G."/>
            <person name="Lopez M."/>
            <person name="Gonzalez S."/>
        </authorList>
    </citation>
    <scope>NUCLEOTIDE SEQUENCE [LARGE SCALE GENOMIC DNA]</scope>
</reference>
<evidence type="ECO:0000313" key="2">
    <source>
        <dbReference type="EMBL" id="SYZ70283.1"/>
    </source>
</evidence>
<dbReference type="EMBL" id="LS997634">
    <property type="protein sequence ID" value="SYZ70283.1"/>
    <property type="molecule type" value="Genomic_DNA"/>
</dbReference>
<gene>
    <name evidence="2" type="ORF">LBRM2904_35.4710</name>
</gene>
<proteinExistence type="predicted"/>
<dbReference type="SUPFAM" id="SSF49562">
    <property type="entry name" value="C2 domain (Calcium/lipid-binding domain, CaLB)"/>
    <property type="match status" value="1"/>
</dbReference>
<dbReference type="Proteomes" id="UP000319462">
    <property type="component" value="Chromosome 35"/>
</dbReference>
<sequence length="131" mass="14088">MGKLTIKVHKCELYRPVSSGNWVVNPRVTVVVDGTYRFQTTLKKNTFQPQFSDSFVVGNTHRLAVIELSVYDVQEPSGLVLPGIGVLTAKRGVVRGVNCTGIDEANFSVPPQPAPPVVAAPPAVAAAHHRC</sequence>
<protein>
    <submittedName>
        <fullName evidence="2">C2_domain_containing_protein</fullName>
    </submittedName>
</protein>
<dbReference type="PROSITE" id="PS50004">
    <property type="entry name" value="C2"/>
    <property type="match status" value="1"/>
</dbReference>
<dbReference type="Gene3D" id="2.60.40.150">
    <property type="entry name" value="C2 domain"/>
    <property type="match status" value="1"/>
</dbReference>
<name>A0A3P3ZJ33_LEIBR</name>
<organism evidence="2 3">
    <name type="scientific">Leishmania braziliensis MHOM/BR/75/M2904</name>
    <dbReference type="NCBI Taxonomy" id="420245"/>
    <lineage>
        <taxon>Eukaryota</taxon>
        <taxon>Discoba</taxon>
        <taxon>Euglenozoa</taxon>
        <taxon>Kinetoplastea</taxon>
        <taxon>Metakinetoplastina</taxon>
        <taxon>Trypanosomatida</taxon>
        <taxon>Trypanosomatidae</taxon>
        <taxon>Leishmaniinae</taxon>
        <taxon>Leishmania</taxon>
        <taxon>Leishmania braziliensis species complex</taxon>
    </lineage>
</organism>
<dbReference type="InterPro" id="IPR000008">
    <property type="entry name" value="C2_dom"/>
</dbReference>
<evidence type="ECO:0000313" key="3">
    <source>
        <dbReference type="Proteomes" id="UP000319462"/>
    </source>
</evidence>
<accession>A0A3P3ZJ33</accession>
<dbReference type="InterPro" id="IPR035892">
    <property type="entry name" value="C2_domain_sf"/>
</dbReference>
<dbReference type="Pfam" id="PF00168">
    <property type="entry name" value="C2"/>
    <property type="match status" value="1"/>
</dbReference>
<evidence type="ECO:0000259" key="1">
    <source>
        <dbReference type="PROSITE" id="PS50004"/>
    </source>
</evidence>